<dbReference type="GO" id="GO:0006289">
    <property type="term" value="P:nucleotide-excision repair"/>
    <property type="evidence" value="ECO:0007669"/>
    <property type="project" value="InterPro"/>
</dbReference>
<evidence type="ECO:0000256" key="2">
    <source>
        <dbReference type="ARBA" id="ARBA00022763"/>
    </source>
</evidence>
<dbReference type="InterPro" id="IPR050066">
    <property type="entry name" value="UvrABC_protein_C"/>
</dbReference>
<keyword evidence="2" id="KW-0227">DNA damage</keyword>
<dbReference type="AlphaFoldDB" id="A0A1W1D9F5"/>
<feature type="domain" description="GIY-YIG" evidence="8">
    <location>
        <begin position="12"/>
        <end position="90"/>
    </location>
</feature>
<evidence type="ECO:0000256" key="4">
    <source>
        <dbReference type="ARBA" id="ARBA00022881"/>
    </source>
</evidence>
<dbReference type="PROSITE" id="PS50151">
    <property type="entry name" value="UVR"/>
    <property type="match status" value="1"/>
</dbReference>
<dbReference type="GO" id="GO:0009432">
    <property type="term" value="P:SOS response"/>
    <property type="evidence" value="ECO:0007669"/>
    <property type="project" value="UniProtKB-KW"/>
</dbReference>
<dbReference type="InterPro" id="IPR036876">
    <property type="entry name" value="UVR_dom_sf"/>
</dbReference>
<dbReference type="PANTHER" id="PTHR30562:SF1">
    <property type="entry name" value="UVRABC SYSTEM PROTEIN C"/>
    <property type="match status" value="1"/>
</dbReference>
<dbReference type="HAMAP" id="MF_00203">
    <property type="entry name" value="UvrC"/>
    <property type="match status" value="1"/>
</dbReference>
<gene>
    <name evidence="10" type="ORF">MNB_SUP05-4-195</name>
</gene>
<dbReference type="SMART" id="SM00465">
    <property type="entry name" value="GIYc"/>
    <property type="match status" value="1"/>
</dbReference>
<keyword evidence="3" id="KW-0228">DNA excision</keyword>
<organism evidence="10">
    <name type="scientific">hydrothermal vent metagenome</name>
    <dbReference type="NCBI Taxonomy" id="652676"/>
    <lineage>
        <taxon>unclassified sequences</taxon>
        <taxon>metagenomes</taxon>
        <taxon>ecological metagenomes</taxon>
    </lineage>
</organism>
<dbReference type="PROSITE" id="PS50165">
    <property type="entry name" value="UVRC"/>
    <property type="match status" value="1"/>
</dbReference>
<dbReference type="InterPro" id="IPR001943">
    <property type="entry name" value="UVR_dom"/>
</dbReference>
<proteinExistence type="inferred from homology"/>
<sequence length="596" mass="67476">MPIKEKINNLTSQPGVYQMLDKQGQVIYVGKAKNLKKRVSSYFLKEHEDGKTRALVANIDTFKVIVTATETQALLLESELIKQHMPRYNILLKDSKSYPYISISNDKHPRVGFFRGKRNDKHQYFGPYPSAHVVRDSLSLLKKIFKVRQCTNATYRSRSRACLEYQIGLCSAPCVGHISDENYQQDVTMMSLFLAGKGKQTLDKISEKMQIASIDQDFELAARMRDQLIDLRKIQEQHASSSTADLDVIAVYQQDGVNAIEVLFIRGGKQVGQEFILPKNSSNRQMEQVLSAFLPLYYLGKDTPKQLLISHKLTDKSLISTALNTRIIDTPNKDKKHYLNIANLTLRENLKQNLLARFRKKTTLVHLQSILNLKSLPETMECFDISHMMGEATTASCVVFEKGVPKVSKYRQFDIKNITPGDDYAAMNQVIYRRYSKLLKENKPLPDVIFIDGGLGQLNQAVMVMDSIGIDEIQLVGVAKGEKRKAGLETLITIKNDKVNKINLPPHDPALMLINHIRDESHRFAIKNHRLKRGKNRTTSPLETIKGVGKLRRTALLNYFGGLQEIKNASIDEIQKVSGINLALATKIVETFNSSK</sequence>
<evidence type="ECO:0000259" key="7">
    <source>
        <dbReference type="PROSITE" id="PS50151"/>
    </source>
</evidence>
<dbReference type="Pfam" id="PF08459">
    <property type="entry name" value="UvrC_RNaseH_dom"/>
    <property type="match status" value="1"/>
</dbReference>
<dbReference type="Pfam" id="PF02151">
    <property type="entry name" value="UVR"/>
    <property type="match status" value="1"/>
</dbReference>
<dbReference type="InterPro" id="IPR035901">
    <property type="entry name" value="GIY-YIG_endonuc_sf"/>
</dbReference>
<dbReference type="NCBIfam" id="TIGR00194">
    <property type="entry name" value="uvrC"/>
    <property type="match status" value="1"/>
</dbReference>
<keyword evidence="6" id="KW-0742">SOS response</keyword>
<dbReference type="InterPro" id="IPR038476">
    <property type="entry name" value="UvrC_RNase_H_dom_sf"/>
</dbReference>
<dbReference type="Pfam" id="PF22920">
    <property type="entry name" value="UvrC_RNaseH"/>
    <property type="match status" value="1"/>
</dbReference>
<dbReference type="InterPro" id="IPR000305">
    <property type="entry name" value="GIY-YIG_endonuc"/>
</dbReference>
<dbReference type="Gene3D" id="1.10.150.20">
    <property type="entry name" value="5' to 3' exonuclease, C-terminal subdomain"/>
    <property type="match status" value="1"/>
</dbReference>
<evidence type="ECO:0000256" key="6">
    <source>
        <dbReference type="ARBA" id="ARBA00023236"/>
    </source>
</evidence>
<protein>
    <submittedName>
        <fullName evidence="10">Excinuclease ABC subunit C</fullName>
    </submittedName>
</protein>
<dbReference type="Gene3D" id="4.10.860.10">
    <property type="entry name" value="UVR domain"/>
    <property type="match status" value="1"/>
</dbReference>
<dbReference type="Pfam" id="PF14520">
    <property type="entry name" value="HHH_5"/>
    <property type="match status" value="1"/>
</dbReference>
<dbReference type="PROSITE" id="PS50164">
    <property type="entry name" value="GIY_YIG"/>
    <property type="match status" value="1"/>
</dbReference>
<dbReference type="FunFam" id="3.30.420.340:FF:000001">
    <property type="entry name" value="UvrABC system protein C"/>
    <property type="match status" value="1"/>
</dbReference>
<dbReference type="InterPro" id="IPR010994">
    <property type="entry name" value="RuvA_2-like"/>
</dbReference>
<dbReference type="InterPro" id="IPR047296">
    <property type="entry name" value="GIY-YIG_UvrC_Cho"/>
</dbReference>
<dbReference type="Gene3D" id="3.40.1440.10">
    <property type="entry name" value="GIY-YIG endonuclease"/>
    <property type="match status" value="1"/>
</dbReference>
<dbReference type="FunFam" id="3.40.1440.10:FF:000001">
    <property type="entry name" value="UvrABC system protein C"/>
    <property type="match status" value="1"/>
</dbReference>
<name>A0A1W1D9F5_9ZZZZ</name>
<dbReference type="GO" id="GO:0009380">
    <property type="term" value="C:excinuclease repair complex"/>
    <property type="evidence" value="ECO:0007669"/>
    <property type="project" value="InterPro"/>
</dbReference>
<dbReference type="SUPFAM" id="SSF46600">
    <property type="entry name" value="C-terminal UvrC-binding domain of UvrB"/>
    <property type="match status" value="1"/>
</dbReference>
<dbReference type="InterPro" id="IPR001162">
    <property type="entry name" value="UvrC_RNase_H_dom"/>
</dbReference>
<evidence type="ECO:0000256" key="5">
    <source>
        <dbReference type="ARBA" id="ARBA00023204"/>
    </source>
</evidence>
<evidence type="ECO:0000259" key="9">
    <source>
        <dbReference type="PROSITE" id="PS50165"/>
    </source>
</evidence>
<keyword evidence="5" id="KW-0234">DNA repair</keyword>
<dbReference type="SUPFAM" id="SSF82771">
    <property type="entry name" value="GIY-YIG endonuclease"/>
    <property type="match status" value="1"/>
</dbReference>
<dbReference type="InterPro" id="IPR004791">
    <property type="entry name" value="UvrC"/>
</dbReference>
<evidence type="ECO:0000256" key="1">
    <source>
        <dbReference type="ARBA" id="ARBA00022490"/>
    </source>
</evidence>
<accession>A0A1W1D9F5</accession>
<dbReference type="Gene3D" id="3.30.420.340">
    <property type="entry name" value="UvrC, RNAse H endonuclease domain"/>
    <property type="match status" value="1"/>
</dbReference>
<feature type="domain" description="UVR" evidence="7">
    <location>
        <begin position="199"/>
        <end position="234"/>
    </location>
</feature>
<keyword evidence="4" id="KW-0267">Excision nuclease</keyword>
<evidence type="ECO:0000256" key="3">
    <source>
        <dbReference type="ARBA" id="ARBA00022769"/>
    </source>
</evidence>
<dbReference type="Pfam" id="PF01541">
    <property type="entry name" value="GIY-YIG"/>
    <property type="match status" value="1"/>
</dbReference>
<evidence type="ECO:0000259" key="8">
    <source>
        <dbReference type="PROSITE" id="PS50164"/>
    </source>
</evidence>
<dbReference type="GO" id="GO:0009381">
    <property type="term" value="F:excinuclease ABC activity"/>
    <property type="evidence" value="ECO:0007669"/>
    <property type="project" value="InterPro"/>
</dbReference>
<dbReference type="CDD" id="cd10434">
    <property type="entry name" value="GIY-YIG_UvrC_Cho"/>
    <property type="match status" value="1"/>
</dbReference>
<evidence type="ECO:0000313" key="10">
    <source>
        <dbReference type="EMBL" id="SFV77238.1"/>
    </source>
</evidence>
<reference evidence="10" key="1">
    <citation type="submission" date="2016-10" db="EMBL/GenBank/DDBJ databases">
        <authorList>
            <person name="de Groot N.N."/>
        </authorList>
    </citation>
    <scope>NUCLEOTIDE SEQUENCE</scope>
</reference>
<dbReference type="PANTHER" id="PTHR30562">
    <property type="entry name" value="UVRC/OXIDOREDUCTASE"/>
    <property type="match status" value="1"/>
</dbReference>
<keyword evidence="1" id="KW-0963">Cytoplasm</keyword>
<dbReference type="SUPFAM" id="SSF47781">
    <property type="entry name" value="RuvA domain 2-like"/>
    <property type="match status" value="1"/>
</dbReference>
<dbReference type="EMBL" id="FPHR01000019">
    <property type="protein sequence ID" value="SFV77238.1"/>
    <property type="molecule type" value="Genomic_DNA"/>
</dbReference>
<feature type="domain" description="UvrC family homology region profile" evidence="9">
    <location>
        <begin position="248"/>
        <end position="465"/>
    </location>
</feature>